<feature type="binding site" evidence="12">
    <location>
        <position position="246"/>
    </location>
    <ligand>
        <name>Zn(2+)</name>
        <dbReference type="ChEBI" id="CHEBI:29105"/>
    </ligand>
</feature>
<comment type="pathway">
    <text evidence="3 12">Glycolipid biosynthesis; lipid IV(A) biosynthesis; lipid IV(A) from (3R)-3-hydroxytetradecanoyl-[acyl-carrier-protein] and UDP-N-acetyl-alpha-D-glucosamine: step 2/6.</text>
</comment>
<evidence type="ECO:0000256" key="7">
    <source>
        <dbReference type="ARBA" id="ARBA00022723"/>
    </source>
</evidence>
<dbReference type="InterPro" id="IPR011334">
    <property type="entry name" value="UDP-acyl_GlcNac_deAcase_C"/>
</dbReference>
<keyword evidence="7 12" id="KW-0479">Metal-binding</keyword>
<keyword evidence="10 12" id="KW-0443">Lipid metabolism</keyword>
<evidence type="ECO:0000256" key="2">
    <source>
        <dbReference type="ARBA" id="ARBA00002923"/>
    </source>
</evidence>
<keyword evidence="14" id="KW-1185">Reference proteome</keyword>
<dbReference type="HAMAP" id="MF_00388">
    <property type="entry name" value="LpxC"/>
    <property type="match status" value="1"/>
</dbReference>
<evidence type="ECO:0000256" key="8">
    <source>
        <dbReference type="ARBA" id="ARBA00022801"/>
    </source>
</evidence>
<evidence type="ECO:0000256" key="6">
    <source>
        <dbReference type="ARBA" id="ARBA00022556"/>
    </source>
</evidence>
<feature type="binding site" evidence="12">
    <location>
        <position position="242"/>
    </location>
    <ligand>
        <name>Zn(2+)</name>
        <dbReference type="ChEBI" id="CHEBI:29105"/>
    </ligand>
</feature>
<evidence type="ECO:0000256" key="11">
    <source>
        <dbReference type="ARBA" id="ARBA00024535"/>
    </source>
</evidence>
<evidence type="ECO:0000256" key="1">
    <source>
        <dbReference type="ARBA" id="ARBA00001947"/>
    </source>
</evidence>
<dbReference type="GO" id="GO:0009245">
    <property type="term" value="P:lipid A biosynthetic process"/>
    <property type="evidence" value="ECO:0007669"/>
    <property type="project" value="UniProtKB-UniRule"/>
</dbReference>
<dbReference type="AlphaFoldDB" id="A0A8I1GHC0"/>
<evidence type="ECO:0000256" key="12">
    <source>
        <dbReference type="HAMAP-Rule" id="MF_00388"/>
    </source>
</evidence>
<keyword evidence="8 12" id="KW-0378">Hydrolase</keyword>
<evidence type="ECO:0000256" key="10">
    <source>
        <dbReference type="ARBA" id="ARBA00023098"/>
    </source>
</evidence>
<comment type="similarity">
    <text evidence="12">Belongs to the LpxC family.</text>
</comment>
<dbReference type="PANTHER" id="PTHR33694:SF1">
    <property type="entry name" value="UDP-3-O-ACYL-N-ACETYLGLUCOSAMINE DEACETYLASE 1, MITOCHONDRIAL-RELATED"/>
    <property type="match status" value="1"/>
</dbReference>
<proteinExistence type="inferred from homology"/>
<dbReference type="EMBL" id="JAEMUK010000081">
    <property type="protein sequence ID" value="MBJ7544853.1"/>
    <property type="molecule type" value="Genomic_DNA"/>
</dbReference>
<dbReference type="PANTHER" id="PTHR33694">
    <property type="entry name" value="UDP-3-O-ACYL-N-ACETYLGLUCOSAMINE DEACETYLASE 1, MITOCHONDRIAL-RELATED"/>
    <property type="match status" value="1"/>
</dbReference>
<keyword evidence="5 12" id="KW-0444">Lipid biosynthesis</keyword>
<keyword evidence="9 12" id="KW-0862">Zinc</keyword>
<evidence type="ECO:0000256" key="5">
    <source>
        <dbReference type="ARBA" id="ARBA00022516"/>
    </source>
</evidence>
<comment type="catalytic activity">
    <reaction evidence="11 12">
        <text>a UDP-3-O-[(3R)-3-hydroxyacyl]-N-acetyl-alpha-D-glucosamine + H2O = a UDP-3-O-[(3R)-3-hydroxyacyl]-alpha-D-glucosamine + acetate</text>
        <dbReference type="Rhea" id="RHEA:67816"/>
        <dbReference type="ChEBI" id="CHEBI:15377"/>
        <dbReference type="ChEBI" id="CHEBI:30089"/>
        <dbReference type="ChEBI" id="CHEBI:137740"/>
        <dbReference type="ChEBI" id="CHEBI:173225"/>
        <dbReference type="EC" id="3.5.1.108"/>
    </reaction>
</comment>
<dbReference type="RefSeq" id="WP_037240164.1">
    <property type="nucleotide sequence ID" value="NZ_JAEMUK010000081.1"/>
</dbReference>
<accession>A0A8I1GHC0</accession>
<dbReference type="Pfam" id="PF03331">
    <property type="entry name" value="LpxC"/>
    <property type="match status" value="1"/>
</dbReference>
<dbReference type="Gene3D" id="3.30.1700.10">
    <property type="entry name" value="lpxc deacetylase, domain 2"/>
    <property type="match status" value="1"/>
</dbReference>
<dbReference type="GO" id="GO:0103117">
    <property type="term" value="F:UDP-3-O-acyl-N-acetylglucosamine deacetylase activity"/>
    <property type="evidence" value="ECO:0007669"/>
    <property type="project" value="UniProtKB-UniRule"/>
</dbReference>
<evidence type="ECO:0000256" key="4">
    <source>
        <dbReference type="ARBA" id="ARBA00012745"/>
    </source>
</evidence>
<comment type="cofactor">
    <cofactor evidence="1 12">
        <name>Zn(2+)</name>
        <dbReference type="ChEBI" id="CHEBI:29105"/>
    </cofactor>
</comment>
<dbReference type="InterPro" id="IPR020568">
    <property type="entry name" value="Ribosomal_Su5_D2-typ_SF"/>
</dbReference>
<protein>
    <recommendedName>
        <fullName evidence="4 12">UDP-3-O-acyl-N-acetylglucosamine deacetylase</fullName>
        <shortName evidence="12">UDP-3-O-acyl-GlcNAc deacetylase</shortName>
        <ecNumber evidence="4 12">3.5.1.108</ecNumber>
    </recommendedName>
    <alternativeName>
        <fullName evidence="12">UDP-3-O-[R-3-hydroxymyristoyl]-N-acetylglucosamine deacetylase</fullName>
    </alternativeName>
</protein>
<comment type="function">
    <text evidence="2 12">Catalyzes the hydrolysis of UDP-3-O-myristoyl-N-acetylglucosamine to form UDP-3-O-myristoylglucosamine and acetate, the committed step in lipid A biosynthesis.</text>
</comment>
<sequence>MSFRSYSNRQTTLERDIVLKGAGVHSGAEVSLILHPAEANSGYNFYVSGGKNAGHVPGDFRSVTNLTLCTVISGADGASVATVEHLLSALRGMGIDNADIEVDGNELPILDGSAEPFVAAIEEAGVRELDEARRYIKILRPVAVTDGGSIGEIFPYDGFRLDIEIDFPTPLIGRQRIDLDVTPASFKKHLSRARTFGFMKDVKQLWAAGRALGSSLENTVAIGEDRILNPEGLRYPDEFVRHKTLDAVGDFALAGAAILGLYRSKRPSHKLNSMMLHALYENRDAWTVVEAADKTRRHYVSPRADFGIAFATPNFAPENA</sequence>
<dbReference type="SUPFAM" id="SSF54211">
    <property type="entry name" value="Ribosomal protein S5 domain 2-like"/>
    <property type="match status" value="2"/>
</dbReference>
<dbReference type="Gene3D" id="3.30.230.20">
    <property type="entry name" value="lpxc deacetylase, domain 1"/>
    <property type="match status" value="1"/>
</dbReference>
<organism evidence="13 14">
    <name type="scientific">Rhodomicrobium udaipurense</name>
    <dbReference type="NCBI Taxonomy" id="1202716"/>
    <lineage>
        <taxon>Bacteria</taxon>
        <taxon>Pseudomonadati</taxon>
        <taxon>Pseudomonadota</taxon>
        <taxon>Alphaproteobacteria</taxon>
        <taxon>Hyphomicrobiales</taxon>
        <taxon>Hyphomicrobiaceae</taxon>
        <taxon>Rhodomicrobium</taxon>
    </lineage>
</organism>
<evidence type="ECO:0000256" key="9">
    <source>
        <dbReference type="ARBA" id="ARBA00022833"/>
    </source>
</evidence>
<feature type="binding site" evidence="12">
    <location>
        <position position="85"/>
    </location>
    <ligand>
        <name>Zn(2+)</name>
        <dbReference type="ChEBI" id="CHEBI:29105"/>
    </ligand>
</feature>
<feature type="active site" description="Proton donor" evidence="12">
    <location>
        <position position="269"/>
    </location>
</feature>
<dbReference type="Proteomes" id="UP000623250">
    <property type="component" value="Unassembled WGS sequence"/>
</dbReference>
<name>A0A8I1GHC0_9HYPH</name>
<evidence type="ECO:0000313" key="13">
    <source>
        <dbReference type="EMBL" id="MBJ7544853.1"/>
    </source>
</evidence>
<reference evidence="13 14" key="1">
    <citation type="submission" date="2020-12" db="EMBL/GenBank/DDBJ databases">
        <title>Revised draft genomes of Rhodomicrobium vannielii ATCC 17100 and Rhodomicrobium udaipurense JA643.</title>
        <authorList>
            <person name="Conners E.M."/>
            <person name="Davenport E.J."/>
            <person name="Bose A."/>
        </authorList>
    </citation>
    <scope>NUCLEOTIDE SEQUENCE [LARGE SCALE GENOMIC DNA]</scope>
    <source>
        <strain evidence="13 14">JA643</strain>
    </source>
</reference>
<gene>
    <name evidence="12" type="primary">lpxC</name>
    <name evidence="13" type="ORF">JDN41_14970</name>
</gene>
<dbReference type="EC" id="3.5.1.108" evidence="4 12"/>
<dbReference type="InterPro" id="IPR004463">
    <property type="entry name" value="UDP-acyl_GlcNac_deAcase"/>
</dbReference>
<dbReference type="GO" id="GO:0016020">
    <property type="term" value="C:membrane"/>
    <property type="evidence" value="ECO:0007669"/>
    <property type="project" value="GOC"/>
</dbReference>
<evidence type="ECO:0000256" key="3">
    <source>
        <dbReference type="ARBA" id="ARBA00005002"/>
    </source>
</evidence>
<dbReference type="GO" id="GO:0046872">
    <property type="term" value="F:metal ion binding"/>
    <property type="evidence" value="ECO:0007669"/>
    <property type="project" value="UniProtKB-KW"/>
</dbReference>
<dbReference type="InterPro" id="IPR015870">
    <property type="entry name" value="UDP-acyl_N-AcGlcN_deAcase_N"/>
</dbReference>
<keyword evidence="6 12" id="KW-0441">Lipid A biosynthesis</keyword>
<dbReference type="NCBIfam" id="TIGR00325">
    <property type="entry name" value="lpxC"/>
    <property type="match status" value="1"/>
</dbReference>
<evidence type="ECO:0000313" key="14">
    <source>
        <dbReference type="Proteomes" id="UP000623250"/>
    </source>
</evidence>
<comment type="caution">
    <text evidence="13">The sequence shown here is derived from an EMBL/GenBank/DDBJ whole genome shotgun (WGS) entry which is preliminary data.</text>
</comment>
<dbReference type="UniPathway" id="UPA00359">
    <property type="reaction ID" value="UER00478"/>
</dbReference>